<evidence type="ECO:0000313" key="8">
    <source>
        <dbReference type="EMBL" id="MEU3553778.1"/>
    </source>
</evidence>
<keyword evidence="2" id="KW-0808">Transferase</keyword>
<gene>
    <name evidence="8" type="ORF">AB0E65_06060</name>
</gene>
<evidence type="ECO:0000256" key="2">
    <source>
        <dbReference type="ARBA" id="ARBA00022679"/>
    </source>
</evidence>
<protein>
    <submittedName>
        <fullName evidence="8">L,D-transpeptidase family protein</fullName>
    </submittedName>
</protein>
<proteinExistence type="predicted"/>
<evidence type="ECO:0000256" key="1">
    <source>
        <dbReference type="ARBA" id="ARBA00004752"/>
    </source>
</evidence>
<evidence type="ECO:0000259" key="7">
    <source>
        <dbReference type="Pfam" id="PF03734"/>
    </source>
</evidence>
<sequence length="145" mass="16266">MFDKNPKHPDRSTLILRRGGERQARYRAGSGDGSTDDCAAGRGWLPDGEWRIVLKDRRFKGGKVRGYGIQLGDMRCAGGGAVRTGMFVHSEMHRDGGQGDTEPRRWDGEADYLSDGCVKLRPDDIKDLFRRLDALGWPERLHVVP</sequence>
<accession>A0ABV2YDK7</accession>
<feature type="region of interest" description="Disordered" evidence="6">
    <location>
        <begin position="19"/>
        <end position="38"/>
    </location>
</feature>
<organism evidence="8 9">
    <name type="scientific">Streptomyces fragilis</name>
    <dbReference type="NCBI Taxonomy" id="67301"/>
    <lineage>
        <taxon>Bacteria</taxon>
        <taxon>Bacillati</taxon>
        <taxon>Actinomycetota</taxon>
        <taxon>Actinomycetes</taxon>
        <taxon>Kitasatosporales</taxon>
        <taxon>Streptomycetaceae</taxon>
        <taxon>Streptomyces</taxon>
    </lineage>
</organism>
<name>A0ABV2YDK7_9ACTN</name>
<dbReference type="Pfam" id="PF03734">
    <property type="entry name" value="YkuD"/>
    <property type="match status" value="1"/>
</dbReference>
<dbReference type="InterPro" id="IPR005490">
    <property type="entry name" value="LD_TPept_cat_dom"/>
</dbReference>
<dbReference type="EMBL" id="JBEZUR010000006">
    <property type="protein sequence ID" value="MEU3553778.1"/>
    <property type="molecule type" value="Genomic_DNA"/>
</dbReference>
<comment type="pathway">
    <text evidence="1">Cell wall biogenesis; peptidoglycan biosynthesis.</text>
</comment>
<dbReference type="SUPFAM" id="SSF141523">
    <property type="entry name" value="L,D-transpeptidase catalytic domain-like"/>
    <property type="match status" value="1"/>
</dbReference>
<dbReference type="Proteomes" id="UP001550850">
    <property type="component" value="Unassembled WGS sequence"/>
</dbReference>
<keyword evidence="5" id="KW-0961">Cell wall biogenesis/degradation</keyword>
<evidence type="ECO:0000256" key="4">
    <source>
        <dbReference type="ARBA" id="ARBA00022984"/>
    </source>
</evidence>
<reference evidence="8 9" key="1">
    <citation type="submission" date="2024-06" db="EMBL/GenBank/DDBJ databases">
        <title>The Natural Products Discovery Center: Release of the First 8490 Sequenced Strains for Exploring Actinobacteria Biosynthetic Diversity.</title>
        <authorList>
            <person name="Kalkreuter E."/>
            <person name="Kautsar S.A."/>
            <person name="Yang D."/>
            <person name="Bader C.D."/>
            <person name="Teijaro C.N."/>
            <person name="Fluegel L."/>
            <person name="Davis C.M."/>
            <person name="Simpson J.R."/>
            <person name="Lauterbach L."/>
            <person name="Steele A.D."/>
            <person name="Gui C."/>
            <person name="Meng S."/>
            <person name="Li G."/>
            <person name="Viehrig K."/>
            <person name="Ye F."/>
            <person name="Su P."/>
            <person name="Kiefer A.F."/>
            <person name="Nichols A."/>
            <person name="Cepeda A.J."/>
            <person name="Yan W."/>
            <person name="Fan B."/>
            <person name="Jiang Y."/>
            <person name="Adhikari A."/>
            <person name="Zheng C.-J."/>
            <person name="Schuster L."/>
            <person name="Cowan T.M."/>
            <person name="Smanski M.J."/>
            <person name="Chevrette M.G."/>
            <person name="De Carvalho L.P.S."/>
            <person name="Shen B."/>
        </authorList>
    </citation>
    <scope>NUCLEOTIDE SEQUENCE [LARGE SCALE GENOMIC DNA]</scope>
    <source>
        <strain evidence="8 9">NPDC038104</strain>
    </source>
</reference>
<comment type="caution">
    <text evidence="8">The sequence shown here is derived from an EMBL/GenBank/DDBJ whole genome shotgun (WGS) entry which is preliminary data.</text>
</comment>
<dbReference type="InterPro" id="IPR038063">
    <property type="entry name" value="Transpep_catalytic_dom"/>
</dbReference>
<evidence type="ECO:0000256" key="6">
    <source>
        <dbReference type="SAM" id="MobiDB-lite"/>
    </source>
</evidence>
<keyword evidence="9" id="KW-1185">Reference proteome</keyword>
<keyword evidence="3" id="KW-0133">Cell shape</keyword>
<dbReference type="Gene3D" id="2.40.440.10">
    <property type="entry name" value="L,D-transpeptidase catalytic domain-like"/>
    <property type="match status" value="1"/>
</dbReference>
<feature type="domain" description="L,D-TPase catalytic" evidence="7">
    <location>
        <begin position="11"/>
        <end position="133"/>
    </location>
</feature>
<evidence type="ECO:0000313" key="9">
    <source>
        <dbReference type="Proteomes" id="UP001550850"/>
    </source>
</evidence>
<evidence type="ECO:0000256" key="3">
    <source>
        <dbReference type="ARBA" id="ARBA00022960"/>
    </source>
</evidence>
<dbReference type="CDD" id="cd16913">
    <property type="entry name" value="YkuD_like"/>
    <property type="match status" value="1"/>
</dbReference>
<dbReference type="RefSeq" id="WP_159105683.1">
    <property type="nucleotide sequence ID" value="NZ_BEVZ01000005.1"/>
</dbReference>
<keyword evidence="4" id="KW-0573">Peptidoglycan synthesis</keyword>
<evidence type="ECO:0000256" key="5">
    <source>
        <dbReference type="ARBA" id="ARBA00023316"/>
    </source>
</evidence>